<evidence type="ECO:0000313" key="3">
    <source>
        <dbReference type="Proteomes" id="UP000177140"/>
    </source>
</evidence>
<reference evidence="2 3" key="1">
    <citation type="journal article" date="2016" name="Nat. Commun.">
        <title>Thousands of microbial genomes shed light on interconnected biogeochemical processes in an aquifer system.</title>
        <authorList>
            <person name="Anantharaman K."/>
            <person name="Brown C.T."/>
            <person name="Hug L.A."/>
            <person name="Sharon I."/>
            <person name="Castelle C.J."/>
            <person name="Probst A.J."/>
            <person name="Thomas B.C."/>
            <person name="Singh A."/>
            <person name="Wilkins M.J."/>
            <person name="Karaoz U."/>
            <person name="Brodie E.L."/>
            <person name="Williams K.H."/>
            <person name="Hubbard S.S."/>
            <person name="Banfield J.F."/>
        </authorList>
    </citation>
    <scope>NUCLEOTIDE SEQUENCE [LARGE SCALE GENOMIC DNA]</scope>
</reference>
<name>A0A1G2QR33_9BACT</name>
<dbReference type="EMBL" id="MHTM01000013">
    <property type="protein sequence ID" value="OHA62452.1"/>
    <property type="molecule type" value="Genomic_DNA"/>
</dbReference>
<evidence type="ECO:0000259" key="1">
    <source>
        <dbReference type="Pfam" id="PF07866"/>
    </source>
</evidence>
<comment type="caution">
    <text evidence="2">The sequence shown here is derived from an EMBL/GenBank/DDBJ whole genome shotgun (WGS) entry which is preliminary data.</text>
</comment>
<dbReference type="AlphaFoldDB" id="A0A1G2QR33"/>
<protein>
    <recommendedName>
        <fullName evidence="1">DUF1653 domain-containing protein</fullName>
    </recommendedName>
</protein>
<proteinExistence type="predicted"/>
<dbReference type="Pfam" id="PF07866">
    <property type="entry name" value="DUF1653"/>
    <property type="match status" value="1"/>
</dbReference>
<dbReference type="InterPro" id="IPR023387">
    <property type="entry name" value="DUF1653-like_dom"/>
</dbReference>
<gene>
    <name evidence="2" type="ORF">A2556_01315</name>
</gene>
<sequence>MEIKTGIYQHYKGEKYRVLGMAKHSETLEDLVIYEALYNNQLSKLWARPAIMFAEEVMVDGQQIPRFKFLED</sequence>
<evidence type="ECO:0000313" key="2">
    <source>
        <dbReference type="EMBL" id="OHA62452.1"/>
    </source>
</evidence>
<organism evidence="2 3">
    <name type="scientific">Candidatus Vogelbacteria bacterium RIFOXYD2_FULL_44_9</name>
    <dbReference type="NCBI Taxonomy" id="1802441"/>
    <lineage>
        <taxon>Bacteria</taxon>
        <taxon>Candidatus Vogeliibacteriota</taxon>
    </lineage>
</organism>
<dbReference type="Gene3D" id="2.30.30.320">
    <property type="entry name" value="DUF1653-like domain"/>
    <property type="match status" value="1"/>
</dbReference>
<dbReference type="InterPro" id="IPR037135">
    <property type="entry name" value="DUF1653-like_dom_sf"/>
</dbReference>
<accession>A0A1G2QR33</accession>
<feature type="domain" description="DUF1653" evidence="1">
    <location>
        <begin position="6"/>
        <end position="68"/>
    </location>
</feature>
<dbReference type="Proteomes" id="UP000177140">
    <property type="component" value="Unassembled WGS sequence"/>
</dbReference>